<evidence type="ECO:0000256" key="4">
    <source>
        <dbReference type="ARBA" id="ARBA00022692"/>
    </source>
</evidence>
<feature type="transmembrane region" description="Helical" evidence="8">
    <location>
        <begin position="886"/>
        <end position="909"/>
    </location>
</feature>
<dbReference type="PROSITE" id="PS50156">
    <property type="entry name" value="SSD"/>
    <property type="match status" value="1"/>
</dbReference>
<keyword evidence="10" id="KW-1185">Reference proteome</keyword>
<evidence type="ECO:0000256" key="7">
    <source>
        <dbReference type="ARBA" id="ARBA00023180"/>
    </source>
</evidence>
<dbReference type="PANTHER" id="PTHR10796:SF92">
    <property type="entry name" value="PATCHED-RELATED, ISOFORM A"/>
    <property type="match status" value="1"/>
</dbReference>
<dbReference type="SUPFAM" id="SSF82866">
    <property type="entry name" value="Multidrug efflux transporter AcrB transmembrane domain"/>
    <property type="match status" value="2"/>
</dbReference>
<dbReference type="GO" id="GO:0022857">
    <property type="term" value="F:transmembrane transporter activity"/>
    <property type="evidence" value="ECO:0007669"/>
    <property type="project" value="InterPro"/>
</dbReference>
<comment type="similarity">
    <text evidence="2">Belongs to the patched family.</text>
</comment>
<keyword evidence="6 8" id="KW-0472">Membrane</keyword>
<feature type="transmembrane region" description="Helical" evidence="8">
    <location>
        <begin position="444"/>
        <end position="464"/>
    </location>
</feature>
<dbReference type="InterPro" id="IPR003392">
    <property type="entry name" value="PTHD_SSD"/>
</dbReference>
<comment type="subcellular location">
    <subcellularLocation>
        <location evidence="1">Cell membrane</location>
        <topology evidence="1">Multi-pass membrane protein</topology>
    </subcellularLocation>
</comment>
<dbReference type="GO" id="GO:0018996">
    <property type="term" value="P:molting cycle, collagen and cuticulin-based cuticle"/>
    <property type="evidence" value="ECO:0007669"/>
    <property type="project" value="TreeGrafter"/>
</dbReference>
<evidence type="ECO:0000313" key="11">
    <source>
        <dbReference type="WBParaSite" id="TMUE_0000001404.1"/>
    </source>
</evidence>
<protein>
    <submittedName>
        <fullName evidence="11">SSD domain-containing protein</fullName>
    </submittedName>
</protein>
<feature type="domain" description="SSD" evidence="9">
    <location>
        <begin position="332"/>
        <end position="498"/>
    </location>
</feature>
<feature type="transmembrane region" description="Helical" evidence="8">
    <location>
        <begin position="98"/>
        <end position="118"/>
    </location>
</feature>
<keyword evidence="3" id="KW-1003">Cell membrane</keyword>
<feature type="transmembrane region" description="Helical" evidence="8">
    <location>
        <begin position="915"/>
        <end position="938"/>
    </location>
</feature>
<dbReference type="Pfam" id="PF02460">
    <property type="entry name" value="Patched"/>
    <property type="match status" value="1"/>
</dbReference>
<organism evidence="10 11">
    <name type="scientific">Trichuris muris</name>
    <name type="common">Mouse whipworm</name>
    <dbReference type="NCBI Taxonomy" id="70415"/>
    <lineage>
        <taxon>Eukaryota</taxon>
        <taxon>Metazoa</taxon>
        <taxon>Ecdysozoa</taxon>
        <taxon>Nematoda</taxon>
        <taxon>Enoplea</taxon>
        <taxon>Dorylaimia</taxon>
        <taxon>Trichinellida</taxon>
        <taxon>Trichuridae</taxon>
        <taxon>Trichuris</taxon>
    </lineage>
</organism>
<proteinExistence type="inferred from homology"/>
<evidence type="ECO:0000259" key="9">
    <source>
        <dbReference type="PROSITE" id="PS50156"/>
    </source>
</evidence>
<feature type="transmembrane region" description="Helical" evidence="8">
    <location>
        <begin position="813"/>
        <end position="835"/>
    </location>
</feature>
<keyword evidence="5 8" id="KW-1133">Transmembrane helix</keyword>
<feature type="transmembrane region" description="Helical" evidence="8">
    <location>
        <begin position="574"/>
        <end position="593"/>
    </location>
</feature>
<dbReference type="FunFam" id="1.20.1640.10:FF:000013">
    <property type="entry name" value="PaTched Related family"/>
    <property type="match status" value="1"/>
</dbReference>
<evidence type="ECO:0000313" key="10">
    <source>
        <dbReference type="Proteomes" id="UP000046395"/>
    </source>
</evidence>
<keyword evidence="4 8" id="KW-0812">Transmembrane</keyword>
<evidence type="ECO:0000256" key="5">
    <source>
        <dbReference type="ARBA" id="ARBA00022989"/>
    </source>
</evidence>
<evidence type="ECO:0000256" key="6">
    <source>
        <dbReference type="ARBA" id="ARBA00023136"/>
    </source>
</evidence>
<feature type="transmembrane region" description="Helical" evidence="8">
    <location>
        <begin position="397"/>
        <end position="424"/>
    </location>
</feature>
<feature type="transmembrane region" description="Helical" evidence="8">
    <location>
        <begin position="337"/>
        <end position="358"/>
    </location>
</feature>
<keyword evidence="7" id="KW-0325">Glycoprotein</keyword>
<dbReference type="InterPro" id="IPR001036">
    <property type="entry name" value="Acrflvin-R"/>
</dbReference>
<name>A0A5S6Q2L8_TRIMR</name>
<feature type="transmembrane region" description="Helical" evidence="8">
    <location>
        <begin position="841"/>
        <end position="865"/>
    </location>
</feature>
<dbReference type="InterPro" id="IPR000731">
    <property type="entry name" value="SSD"/>
</dbReference>
<evidence type="ECO:0000256" key="2">
    <source>
        <dbReference type="ARBA" id="ARBA00005585"/>
    </source>
</evidence>
<feature type="transmembrane region" description="Helical" evidence="8">
    <location>
        <begin position="370"/>
        <end position="391"/>
    </location>
</feature>
<dbReference type="PRINTS" id="PR00702">
    <property type="entry name" value="ACRIFLAVINRP"/>
</dbReference>
<evidence type="ECO:0000256" key="3">
    <source>
        <dbReference type="ARBA" id="ARBA00022475"/>
    </source>
</evidence>
<dbReference type="AlphaFoldDB" id="A0A5S6Q2L8"/>
<reference evidence="11" key="1">
    <citation type="submission" date="2019-12" db="UniProtKB">
        <authorList>
            <consortium name="WormBaseParasite"/>
        </authorList>
    </citation>
    <scope>IDENTIFICATION</scope>
</reference>
<evidence type="ECO:0000256" key="1">
    <source>
        <dbReference type="ARBA" id="ARBA00004651"/>
    </source>
</evidence>
<accession>A0A5S6Q2L8</accession>
<feature type="transmembrane region" description="Helical" evidence="8">
    <location>
        <begin position="470"/>
        <end position="498"/>
    </location>
</feature>
<dbReference type="InterPro" id="IPR051697">
    <property type="entry name" value="Patched_domain-protein"/>
</dbReference>
<dbReference type="GO" id="GO:0006897">
    <property type="term" value="P:endocytosis"/>
    <property type="evidence" value="ECO:0007669"/>
    <property type="project" value="TreeGrafter"/>
</dbReference>
<dbReference type="Gene3D" id="1.20.1640.10">
    <property type="entry name" value="Multidrug efflux transporter AcrB transmembrane domain"/>
    <property type="match status" value="2"/>
</dbReference>
<dbReference type="GO" id="GO:0005886">
    <property type="term" value="C:plasma membrane"/>
    <property type="evidence" value="ECO:0007669"/>
    <property type="project" value="UniProtKB-SubCell"/>
</dbReference>
<dbReference type="PANTHER" id="PTHR10796">
    <property type="entry name" value="PATCHED-RELATED"/>
    <property type="match status" value="1"/>
</dbReference>
<dbReference type="Proteomes" id="UP000046395">
    <property type="component" value="Unassembled WGS sequence"/>
</dbReference>
<sequence>MSSLCRNVGASRMPVAHLAGDPRWPLEGQHCHCARRFFDLVFLVNLPVCLGCSFYPFYCCHPTAGTSTMGGCFKLNFIERRLSLFFDVYSRFVSRHPWPFIVFPLLLNIALSVGLLYMHEITDATYLYTPTRALSKIEREVIHQKWPLVDGNYVAGHSITALRECQSIVSAKDGGNILRAEYAESVNRLNLFIINRIKVQYRNRTYGYMDLCLHWENTCFTNPQLGVISTAYQSRERNAFNLTYPITRLGSQPIYLGSSLGGVRLDQHGHIESAEAWLLVYQLQFYPDNNSYVSGLWEKEFQRALLSYRDPLLDISALHSQTLDDELERNADHLTPRFALCFLILLVFATLCTLRFIDGTGYIDWTVSKPILALVGVIGAGIGVSSAVGLMNLCGMIYTQIVAVMPFLIVSVRLDNTFLMISAVRRTSPQKTVEDRIGDAMSEAAVSITITVLTDVFSFALGILTNIPAVQIFCAYTTAAIATTFFNQLTIMMAVLALTLRMEQKGVNCVLICMKTHTYRENEGKSQGIFTRLFNLGTSVSTLPAKDGSLEPAGRDFAQKVFEDWYAPVLMHPVMRFVVVVWFILYLALSIWFCTNLREGLEPVNLLVSDSYAIPHYRALGKYFWNYGTEVQVVVNNPPDVSEEAGRFKATELVRAFASSPYGMGMDGVMFWLFEFERFLVELKLPHLAFMSKKDFYDSLRHFLELGAFERFRFDILWEENPKNPDDGRIGAYRFYMGIQNFTNSVQQTMAVQSLRAIAAHFSQYNVTTFHPLWLFVDQYQEILPNVIQEVVAGISVMVLIALLMIPHPCCSFWVAVTIASIDLGVVGLMTEWGINLDTVSMITIIMSIGFSVDFSAHIAHAFVVSDLKSSTERAKRAISRMAWPVIQGGVSTILGVAVLANLDSYMILAFFKTVLLVIVLGMLHAIVFLPVLLSLFVHRPSSGSHMRPVRSSTLKTCNGAISSQLSPTVMTSVPQMMLSSRLEHEYETIKKYVATRHPTLYVPASLGYAHPIVENGRTDCDPADMPSAGNFIPDAHAQQEYSVFRPSDYAHWNGRPIAPELHCRMNFPDMMPFDVRYKETR</sequence>
<feature type="transmembrane region" description="Helical" evidence="8">
    <location>
        <begin position="787"/>
        <end position="806"/>
    </location>
</feature>
<dbReference type="GO" id="GO:0030659">
    <property type="term" value="C:cytoplasmic vesicle membrane"/>
    <property type="evidence" value="ECO:0007669"/>
    <property type="project" value="TreeGrafter"/>
</dbReference>
<evidence type="ECO:0000256" key="8">
    <source>
        <dbReference type="SAM" id="Phobius"/>
    </source>
</evidence>
<dbReference type="WBParaSite" id="TMUE_0000001404.1">
    <property type="protein sequence ID" value="TMUE_0000001404.1"/>
    <property type="gene ID" value="WBGene00297300"/>
</dbReference>